<evidence type="ECO:0000256" key="1">
    <source>
        <dbReference type="ARBA" id="ARBA00006151"/>
    </source>
</evidence>
<dbReference type="PANTHER" id="PTHR17408">
    <property type="entry name" value="HISTONE RNA HAIRPIN-BINDING PROTEIN"/>
    <property type="match status" value="1"/>
</dbReference>
<dbReference type="RefSeq" id="XP_014668266.1">
    <property type="nucleotide sequence ID" value="XM_014812780.1"/>
</dbReference>
<dbReference type="Gene3D" id="1.10.8.1120">
    <property type="entry name" value="Histone RNA hairpin-binding protein RNA-binding domain"/>
    <property type="match status" value="1"/>
</dbReference>
<dbReference type="GeneID" id="106809626"/>
<keyword evidence="2" id="KW-0694">RNA-binding</keyword>
<feature type="compositionally biased region" description="Polar residues" evidence="3">
    <location>
        <begin position="46"/>
        <end position="57"/>
    </location>
</feature>
<protein>
    <submittedName>
        <fullName evidence="6">Uncharacterized protein LOC106809626 isoform X1</fullName>
    </submittedName>
</protein>
<dbReference type="PANTHER" id="PTHR17408:SF0">
    <property type="entry name" value="HISTONE RNA HAIRPIN-BINDING PROTEIN"/>
    <property type="match status" value="1"/>
</dbReference>
<sequence>MPHGSELVNNRSSEYGNQHDRNERDRYRRRKEFQFHVPRQSDRKGSSNGSPSRTGNGNRHDSREFSPLRSPLRPNQPQYEKDGENRDRRNRRWAREQRYGVDNDGKEAPRSKRQVNAQSRPLQKSDSNISAVIGGRQDVVEEKQALPERARLTMRQNSSSSTGNTSWGDMVEEAEEKEEEMKKGLTSYKEFIENMNYETTGPKKELEENIEILLRRQKQLEYGKNNLVYRNYVTALPKHMRESGHPKTPNKFLKMSRRRWDGQVQVWRRVLHNWSGENEAISSVGDDFEIISNNSEASDRSSFADVTPATPPSSPFGSVIAASSATTVTHASPIAGTLPQSELTSDILTMALSEFGSDSRIPAAQKGMSFQGRIQEAAAGSGNTQDLYDFVLLQGSSDHTAEEDACAASNRDASEKFWEGFNLDEALACDDDDFLHL</sequence>
<organism evidence="5 6">
    <name type="scientific">Priapulus caudatus</name>
    <name type="common">Priapulid worm</name>
    <dbReference type="NCBI Taxonomy" id="37621"/>
    <lineage>
        <taxon>Eukaryota</taxon>
        <taxon>Metazoa</taxon>
        <taxon>Ecdysozoa</taxon>
        <taxon>Scalidophora</taxon>
        <taxon>Priapulida</taxon>
        <taxon>Priapulimorpha</taxon>
        <taxon>Priapulimorphida</taxon>
        <taxon>Priapulidae</taxon>
        <taxon>Priapulus</taxon>
    </lineage>
</organism>
<accession>A0ABM1E7U5</accession>
<evidence type="ECO:0000256" key="2">
    <source>
        <dbReference type="ARBA" id="ARBA00022884"/>
    </source>
</evidence>
<feature type="compositionally biased region" description="Basic and acidic residues" evidence="3">
    <location>
        <begin position="17"/>
        <end position="26"/>
    </location>
</feature>
<reference evidence="6" key="1">
    <citation type="submission" date="2025-08" db="UniProtKB">
        <authorList>
            <consortium name="RefSeq"/>
        </authorList>
    </citation>
    <scope>IDENTIFICATION</scope>
</reference>
<feature type="compositionally biased region" description="Basic and acidic residues" evidence="3">
    <location>
        <begin position="79"/>
        <end position="110"/>
    </location>
</feature>
<feature type="region of interest" description="Disordered" evidence="3">
    <location>
        <begin position="1"/>
        <end position="130"/>
    </location>
</feature>
<evidence type="ECO:0000313" key="5">
    <source>
        <dbReference type="Proteomes" id="UP000695022"/>
    </source>
</evidence>
<evidence type="ECO:0000313" key="6">
    <source>
        <dbReference type="RefSeq" id="XP_014668266.1"/>
    </source>
</evidence>
<evidence type="ECO:0000259" key="4">
    <source>
        <dbReference type="Pfam" id="PF15247"/>
    </source>
</evidence>
<dbReference type="Pfam" id="PF15247">
    <property type="entry name" value="SLBP_RNA_bind"/>
    <property type="match status" value="1"/>
</dbReference>
<gene>
    <name evidence="6" type="primary">LOC106809626</name>
</gene>
<keyword evidence="5" id="KW-1185">Reference proteome</keyword>
<dbReference type="Proteomes" id="UP000695022">
    <property type="component" value="Unplaced"/>
</dbReference>
<feature type="domain" description="Histone RNA hairpin-binding protein RNA-binding" evidence="4">
    <location>
        <begin position="212"/>
        <end position="275"/>
    </location>
</feature>
<feature type="compositionally biased region" description="Polar residues" evidence="3">
    <location>
        <begin position="114"/>
        <end position="130"/>
    </location>
</feature>
<dbReference type="InterPro" id="IPR026502">
    <property type="entry name" value="SLBP1/SLBP2"/>
</dbReference>
<dbReference type="InterPro" id="IPR029344">
    <property type="entry name" value="SLBP_RNA_bind"/>
</dbReference>
<feature type="compositionally biased region" description="Polar residues" evidence="3">
    <location>
        <begin position="7"/>
        <end position="16"/>
    </location>
</feature>
<proteinExistence type="inferred from homology"/>
<comment type="similarity">
    <text evidence="1">Belongs to the SLBP family.</text>
</comment>
<evidence type="ECO:0000256" key="3">
    <source>
        <dbReference type="SAM" id="MobiDB-lite"/>
    </source>
</evidence>
<name>A0ABM1E7U5_PRICU</name>
<dbReference type="InterPro" id="IPR038294">
    <property type="entry name" value="SLBP_RNA_bind_sf"/>
</dbReference>